<dbReference type="GO" id="GO:0016787">
    <property type="term" value="F:hydrolase activity"/>
    <property type="evidence" value="ECO:0007669"/>
    <property type="project" value="InterPro"/>
</dbReference>
<comment type="caution">
    <text evidence="1">The sequence shown here is derived from an EMBL/GenBank/DDBJ whole genome shotgun (WGS) entry which is preliminary data.</text>
</comment>
<dbReference type="GO" id="GO:0005634">
    <property type="term" value="C:nucleus"/>
    <property type="evidence" value="ECO:0007669"/>
    <property type="project" value="TreeGrafter"/>
</dbReference>
<dbReference type="EMBL" id="CAJJDN010000170">
    <property type="protein sequence ID" value="CAD8126717.1"/>
    <property type="molecule type" value="Genomic_DNA"/>
</dbReference>
<gene>
    <name evidence="1" type="ORF">PSON_ATCC_30995.1.T1700014</name>
</gene>
<dbReference type="Proteomes" id="UP000692954">
    <property type="component" value="Unassembled WGS sequence"/>
</dbReference>
<dbReference type="GO" id="GO:0000340">
    <property type="term" value="F:RNA 7-methylguanosine cap binding"/>
    <property type="evidence" value="ECO:0007669"/>
    <property type="project" value="TreeGrafter"/>
</dbReference>
<sequence length="266" mass="32079">MSDDLLQQFRPSEVINWDDNTKKLILLGYINNQQSILILQKKPFEKQVQQLLFDNALQYFHNDIYTKYTFQQLNEIDCELISPANQVHIDKYSKSDQIIIEETYEMFLKQQIIQMPLDWVYNILEKKKEVENIVFENKNFLILKDYVFVNSKNLEDLHLLALPFQRDIKSLRDLNQDHLQMLEDIYNEGLRIINEEYKLDQKYVKVFVHYLPSFYHFHVHFTHSSQIGQSFRDIPLSSIIQNIKLKSNYYQIVALQYVTRVRINKF</sequence>
<reference evidence="1" key="1">
    <citation type="submission" date="2021-01" db="EMBL/GenBank/DDBJ databases">
        <authorList>
            <consortium name="Genoscope - CEA"/>
            <person name="William W."/>
        </authorList>
    </citation>
    <scope>NUCLEOTIDE SEQUENCE</scope>
</reference>
<organism evidence="1 2">
    <name type="scientific">Paramecium sonneborni</name>
    <dbReference type="NCBI Taxonomy" id="65129"/>
    <lineage>
        <taxon>Eukaryota</taxon>
        <taxon>Sar</taxon>
        <taxon>Alveolata</taxon>
        <taxon>Ciliophora</taxon>
        <taxon>Intramacronucleata</taxon>
        <taxon>Oligohymenophorea</taxon>
        <taxon>Peniculida</taxon>
        <taxon>Parameciidae</taxon>
        <taxon>Paramecium</taxon>
    </lineage>
</organism>
<dbReference type="InterPro" id="IPR008594">
    <property type="entry name" value="DcpS/DCS2"/>
</dbReference>
<evidence type="ECO:0008006" key="3">
    <source>
        <dbReference type="Google" id="ProtNLM"/>
    </source>
</evidence>
<dbReference type="GO" id="GO:0000290">
    <property type="term" value="P:deadenylation-dependent decapping of nuclear-transcribed mRNA"/>
    <property type="evidence" value="ECO:0007669"/>
    <property type="project" value="InterPro"/>
</dbReference>
<accession>A0A8S1RG73</accession>
<keyword evidence="2" id="KW-1185">Reference proteome</keyword>
<dbReference type="AlphaFoldDB" id="A0A8S1RG73"/>
<evidence type="ECO:0000313" key="1">
    <source>
        <dbReference type="EMBL" id="CAD8126717.1"/>
    </source>
</evidence>
<dbReference type="OrthoDB" id="10264956at2759"/>
<name>A0A8S1RG73_9CILI</name>
<dbReference type="PANTHER" id="PTHR12978:SF0">
    <property type="entry name" value="M7GPPPX DIPHOSPHATASE"/>
    <property type="match status" value="1"/>
</dbReference>
<dbReference type="FunFam" id="3.30.428.10:FF:000059">
    <property type="entry name" value="Uncharacterized protein"/>
    <property type="match status" value="1"/>
</dbReference>
<proteinExistence type="predicted"/>
<protein>
    <recommendedName>
        <fullName evidence="3">M7GpppX diphosphatase</fullName>
    </recommendedName>
</protein>
<dbReference type="PANTHER" id="PTHR12978">
    <property type="entry name" value="HISTIDINE TRIAD HIT PROTEIN MEMBER"/>
    <property type="match status" value="1"/>
</dbReference>
<dbReference type="GO" id="GO:0000932">
    <property type="term" value="C:P-body"/>
    <property type="evidence" value="ECO:0007669"/>
    <property type="project" value="TreeGrafter"/>
</dbReference>
<evidence type="ECO:0000313" key="2">
    <source>
        <dbReference type="Proteomes" id="UP000692954"/>
    </source>
</evidence>
<dbReference type="Pfam" id="PF11969">
    <property type="entry name" value="DcpS_C"/>
    <property type="match status" value="1"/>
</dbReference>
<dbReference type="Pfam" id="PF05652">
    <property type="entry name" value="DcpS"/>
    <property type="match status" value="1"/>
</dbReference>